<protein>
    <submittedName>
        <fullName evidence="3">S-layer protein</fullName>
    </submittedName>
</protein>
<dbReference type="InterPro" id="IPR013783">
    <property type="entry name" value="Ig-like_fold"/>
</dbReference>
<reference evidence="4" key="1">
    <citation type="submission" date="2017-10" db="EMBL/GenBank/DDBJ databases">
        <title>Phenotypic and genomic properties of facultatively anaerobic sulfur-reducing natronoarchaea from hypersaline soda lakes.</title>
        <authorList>
            <person name="Sorokin D.Y."/>
            <person name="Kublanov I.V."/>
            <person name="Roman P."/>
            <person name="Sinninghe Damste J.S."/>
            <person name="Golyshin P.N."/>
            <person name="Rojo D."/>
            <person name="Ciordia S."/>
            <person name="Mena Md.C."/>
            <person name="Ferrer M."/>
            <person name="Messina E."/>
            <person name="Smedile F."/>
            <person name="La Spada G."/>
            <person name="La Cono V."/>
            <person name="Yakimov M.M."/>
        </authorList>
    </citation>
    <scope>NUCLEOTIDE SEQUENCE [LARGE SCALE GENOMIC DNA]</scope>
    <source>
        <strain evidence="4">AArc1</strain>
    </source>
</reference>
<sequence>MLPDSSGIVGTRAEVATVGVDRRLLLLGVVVAVAVTVVMGAPVALADDDDVDVGEELQSSGSGSSGELTRGEPAVDATVPQAEITAGSEQNVEIQVQNEGNIRLGTQRDRVTPARGVTVEVVDEGPFDVTSGTTSLGTLDEQQTASVDQRIKAPEDLEPGEHDITVEVSYSYTYQVSDNSRVTTERTGSETIDLTLEVPDEPRFEISDVVTDVEPGGDGPATLEIENVGSEAASQTRATITGGGGVTVDGETAEEVLGDLEPGDSTAVTVDVDIAETTSQGEKPLEIAFRYDDEAGVQVGSPDEPAQEEVASLAPAPEQTFSISNLQDTLAVGYDGVVTGEIENDGPRTVDDGVLIVEPTTDSLFVEDTRYALPELSPGETTEFRFPTDVSGQADAGPRQLRFTVEYGAGDRSTLEDGPISERVVIDDRADEFSITADEIRVAQGDLTEFTLEITNERSETLSNIDARLYADSPLDTDNDEAFVSELEPNESAEITFDVWADQDATTETHPVELDFEYENERGDEVLSDTYTHPIEVESGGDDGGLSIVGILVRVGAVLTALGLGATLWWRLR</sequence>
<dbReference type="Proteomes" id="UP000258707">
    <property type="component" value="Chromosome"/>
</dbReference>
<dbReference type="PANTHER" id="PTHR35902:SF3">
    <property type="entry name" value="NPCBM-ASSOCIATED, NEW3 DOMAIN OF ALPHA-GALACTOSIDASE"/>
    <property type="match status" value="1"/>
</dbReference>
<dbReference type="EMBL" id="CP024047">
    <property type="protein sequence ID" value="AXR77568.1"/>
    <property type="molecule type" value="Genomic_DNA"/>
</dbReference>
<evidence type="ECO:0000256" key="2">
    <source>
        <dbReference type="SAM" id="Phobius"/>
    </source>
</evidence>
<dbReference type="KEGG" id="nan:AArc1_1228"/>
<name>A0A346PDH3_9EURY</name>
<dbReference type="Gene3D" id="2.60.40.10">
    <property type="entry name" value="Immunoglobulins"/>
    <property type="match status" value="1"/>
</dbReference>
<keyword evidence="2" id="KW-0472">Membrane</keyword>
<keyword evidence="2" id="KW-0812">Transmembrane</keyword>
<feature type="transmembrane region" description="Helical" evidence="2">
    <location>
        <begin position="546"/>
        <end position="570"/>
    </location>
</feature>
<dbReference type="AlphaFoldDB" id="A0A346PDH3"/>
<gene>
    <name evidence="3" type="ORF">AArc1_1228</name>
</gene>
<evidence type="ECO:0000313" key="4">
    <source>
        <dbReference type="Proteomes" id="UP000258707"/>
    </source>
</evidence>
<organism evidence="3 4">
    <name type="scientific">Natrarchaeobaculum sulfurireducens</name>
    <dbReference type="NCBI Taxonomy" id="2044521"/>
    <lineage>
        <taxon>Archaea</taxon>
        <taxon>Methanobacteriati</taxon>
        <taxon>Methanobacteriota</taxon>
        <taxon>Stenosarchaea group</taxon>
        <taxon>Halobacteria</taxon>
        <taxon>Halobacteriales</taxon>
        <taxon>Natrialbaceae</taxon>
        <taxon>Natrarchaeobaculum</taxon>
    </lineage>
</organism>
<keyword evidence="2" id="KW-1133">Transmembrane helix</keyword>
<evidence type="ECO:0000256" key="1">
    <source>
        <dbReference type="SAM" id="MobiDB-lite"/>
    </source>
</evidence>
<accession>A0A346PDH3</accession>
<proteinExistence type="predicted"/>
<dbReference type="PANTHER" id="PTHR35902">
    <property type="entry name" value="S-LAYER DOMAIN-LIKE PROTEIN-RELATED"/>
    <property type="match status" value="1"/>
</dbReference>
<feature type="transmembrane region" description="Helical" evidence="2">
    <location>
        <begin position="24"/>
        <end position="45"/>
    </location>
</feature>
<evidence type="ECO:0000313" key="3">
    <source>
        <dbReference type="EMBL" id="AXR77568.1"/>
    </source>
</evidence>
<feature type="region of interest" description="Disordered" evidence="1">
    <location>
        <begin position="53"/>
        <end position="73"/>
    </location>
</feature>